<keyword evidence="3" id="KW-0808">Transferase</keyword>
<organism evidence="11 12">
    <name type="scientific">Tenggerimyces flavus</name>
    <dbReference type="NCBI Taxonomy" id="1708749"/>
    <lineage>
        <taxon>Bacteria</taxon>
        <taxon>Bacillati</taxon>
        <taxon>Actinomycetota</taxon>
        <taxon>Actinomycetes</taxon>
        <taxon>Propionibacteriales</taxon>
        <taxon>Nocardioidaceae</taxon>
        <taxon>Tenggerimyces</taxon>
    </lineage>
</organism>
<dbReference type="Gene3D" id="3.30.200.20">
    <property type="entry name" value="Phosphorylase Kinase, domain 1"/>
    <property type="match status" value="1"/>
</dbReference>
<dbReference type="GO" id="GO:0016301">
    <property type="term" value="F:kinase activity"/>
    <property type="evidence" value="ECO:0007669"/>
    <property type="project" value="UniProtKB-KW"/>
</dbReference>
<keyword evidence="6 7" id="KW-0067">ATP-binding</keyword>
<feature type="compositionally biased region" description="Pro residues" evidence="8">
    <location>
        <begin position="403"/>
        <end position="436"/>
    </location>
</feature>
<dbReference type="CDD" id="cd14014">
    <property type="entry name" value="STKc_PknB_like"/>
    <property type="match status" value="1"/>
</dbReference>
<keyword evidence="4 7" id="KW-0547">Nucleotide-binding</keyword>
<keyword evidence="5 11" id="KW-0418">Kinase</keyword>
<dbReference type="PANTHER" id="PTHR43289:SF6">
    <property type="entry name" value="SERINE_THREONINE-PROTEIN KINASE NEKL-3"/>
    <property type="match status" value="1"/>
</dbReference>
<keyword evidence="12" id="KW-1185">Reference proteome</keyword>
<feature type="region of interest" description="Disordered" evidence="8">
    <location>
        <begin position="346"/>
        <end position="503"/>
    </location>
</feature>
<evidence type="ECO:0000256" key="8">
    <source>
        <dbReference type="SAM" id="MobiDB-lite"/>
    </source>
</evidence>
<evidence type="ECO:0000256" key="3">
    <source>
        <dbReference type="ARBA" id="ARBA00022679"/>
    </source>
</evidence>
<reference evidence="12" key="1">
    <citation type="journal article" date="2019" name="Int. J. Syst. Evol. Microbiol.">
        <title>The Global Catalogue of Microorganisms (GCM) 10K type strain sequencing project: providing services to taxonomists for standard genome sequencing and annotation.</title>
        <authorList>
            <consortium name="The Broad Institute Genomics Platform"/>
            <consortium name="The Broad Institute Genome Sequencing Center for Infectious Disease"/>
            <person name="Wu L."/>
            <person name="Ma J."/>
        </authorList>
    </citation>
    <scope>NUCLEOTIDE SEQUENCE [LARGE SCALE GENOMIC DNA]</scope>
    <source>
        <strain evidence="12">CGMCC 4.7241</strain>
    </source>
</reference>
<dbReference type="SMART" id="SM00220">
    <property type="entry name" value="S_TKc"/>
    <property type="match status" value="1"/>
</dbReference>
<dbReference type="InterPro" id="IPR017441">
    <property type="entry name" value="Protein_kinase_ATP_BS"/>
</dbReference>
<evidence type="ECO:0000256" key="2">
    <source>
        <dbReference type="ARBA" id="ARBA00022527"/>
    </source>
</evidence>
<evidence type="ECO:0000256" key="7">
    <source>
        <dbReference type="PROSITE-ProRule" id="PRU10141"/>
    </source>
</evidence>
<evidence type="ECO:0000256" key="5">
    <source>
        <dbReference type="ARBA" id="ARBA00022777"/>
    </source>
</evidence>
<feature type="domain" description="Protein kinase" evidence="10">
    <location>
        <begin position="10"/>
        <end position="277"/>
    </location>
</feature>
<dbReference type="PRINTS" id="PR01217">
    <property type="entry name" value="PRICHEXTENSN"/>
</dbReference>
<dbReference type="InterPro" id="IPR008271">
    <property type="entry name" value="Ser/Thr_kinase_AS"/>
</dbReference>
<keyword evidence="2" id="KW-0723">Serine/threonine-protein kinase</keyword>
<feature type="compositionally biased region" description="Pro residues" evidence="8">
    <location>
        <begin position="444"/>
        <end position="467"/>
    </location>
</feature>
<dbReference type="EC" id="2.7.11.1" evidence="1"/>
<proteinExistence type="predicted"/>
<dbReference type="PROSITE" id="PS00108">
    <property type="entry name" value="PROTEIN_KINASE_ST"/>
    <property type="match status" value="1"/>
</dbReference>
<evidence type="ECO:0000313" key="12">
    <source>
        <dbReference type="Proteomes" id="UP001595699"/>
    </source>
</evidence>
<dbReference type="Pfam" id="PF00069">
    <property type="entry name" value="Pkinase"/>
    <property type="match status" value="1"/>
</dbReference>
<gene>
    <name evidence="11" type="ORF">ACFOUW_33115</name>
</gene>
<evidence type="ECO:0000313" key="11">
    <source>
        <dbReference type="EMBL" id="MFC3765716.1"/>
    </source>
</evidence>
<dbReference type="InterPro" id="IPR011009">
    <property type="entry name" value="Kinase-like_dom_sf"/>
</dbReference>
<evidence type="ECO:0000256" key="6">
    <source>
        <dbReference type="ARBA" id="ARBA00022840"/>
    </source>
</evidence>
<feature type="transmembrane region" description="Helical" evidence="9">
    <location>
        <begin position="315"/>
        <end position="338"/>
    </location>
</feature>
<evidence type="ECO:0000256" key="1">
    <source>
        <dbReference type="ARBA" id="ARBA00012513"/>
    </source>
</evidence>
<dbReference type="Gene3D" id="1.10.510.10">
    <property type="entry name" value="Transferase(Phosphotransferase) domain 1"/>
    <property type="match status" value="1"/>
</dbReference>
<name>A0ABV7YK62_9ACTN</name>
<dbReference type="PROSITE" id="PS00107">
    <property type="entry name" value="PROTEIN_KINASE_ATP"/>
    <property type="match status" value="1"/>
</dbReference>
<evidence type="ECO:0000256" key="4">
    <source>
        <dbReference type="ARBA" id="ARBA00022741"/>
    </source>
</evidence>
<accession>A0ABV7YK62</accession>
<dbReference type="SUPFAM" id="SSF56112">
    <property type="entry name" value="Protein kinase-like (PK-like)"/>
    <property type="match status" value="1"/>
</dbReference>
<dbReference type="PROSITE" id="PS50011">
    <property type="entry name" value="PROTEIN_KINASE_DOM"/>
    <property type="match status" value="1"/>
</dbReference>
<keyword evidence="9" id="KW-0472">Membrane</keyword>
<dbReference type="InterPro" id="IPR000719">
    <property type="entry name" value="Prot_kinase_dom"/>
</dbReference>
<evidence type="ECO:0000256" key="9">
    <source>
        <dbReference type="SAM" id="Phobius"/>
    </source>
</evidence>
<sequence length="503" mass="53103">MAHERLNGRYDLEAIVGHGGMADVWRAHDRRLGRVVAVKVLRADLASDPTFPERLRREARSVARLKHPHIVDVYDAGVDTIDGAELPYLVMEYVTGDALSELLRDGQRLTSDRAMDIAATILDALDYSHRAGIVHRDVKPGNVMVTHEGLVKVMDFGIALAMSDSDTAANLTKTDQILGTARYLSPEQALGIPVDCRSDVYSTGCLLYELLTARPPFVGSALGVAYQHVQEEALSPRAIDPTVPELYAAIVLRALSKDPDERYQTAAQMRADIESALNNPPATKSPQAMELLEAVDTAGTVATVERGRRAPARTYAVTAAVAAAAAALALAGGAFLLVNWPELGSPQGTGTLPGESMPDQTGSPKPPLQPDKTGADTTPAAEAGAKVGARGGANDVDVQQPSTPEPSPPSDEPSPEPSRPSPETSPPAPTPAPTLAPTPREPKPVPTNPPPTPNDPDPGTPSPSPEPSEPEPEPDPEPSESSESTPSSAPTEKPLEPSPSVRR</sequence>
<dbReference type="RefSeq" id="WP_205121775.1">
    <property type="nucleotide sequence ID" value="NZ_JBHRZH010000042.1"/>
</dbReference>
<protein>
    <recommendedName>
        <fullName evidence="1">non-specific serine/threonine protein kinase</fullName>
        <ecNumber evidence="1">2.7.11.1</ecNumber>
    </recommendedName>
</protein>
<dbReference type="Proteomes" id="UP001595699">
    <property type="component" value="Unassembled WGS sequence"/>
</dbReference>
<feature type="compositionally biased region" description="Low complexity" evidence="8">
    <location>
        <begin position="481"/>
        <end position="492"/>
    </location>
</feature>
<dbReference type="EMBL" id="JBHRZH010000042">
    <property type="protein sequence ID" value="MFC3765716.1"/>
    <property type="molecule type" value="Genomic_DNA"/>
</dbReference>
<keyword evidence="9" id="KW-1133">Transmembrane helix</keyword>
<keyword evidence="9" id="KW-0812">Transmembrane</keyword>
<evidence type="ECO:0000259" key="10">
    <source>
        <dbReference type="PROSITE" id="PS50011"/>
    </source>
</evidence>
<feature type="compositionally biased region" description="Acidic residues" evidence="8">
    <location>
        <begin position="468"/>
        <end position="480"/>
    </location>
</feature>
<feature type="binding site" evidence="7">
    <location>
        <position position="39"/>
    </location>
    <ligand>
        <name>ATP</name>
        <dbReference type="ChEBI" id="CHEBI:30616"/>
    </ligand>
</feature>
<dbReference type="PANTHER" id="PTHR43289">
    <property type="entry name" value="MITOGEN-ACTIVATED PROTEIN KINASE KINASE KINASE 20-RELATED"/>
    <property type="match status" value="1"/>
</dbReference>
<comment type="caution">
    <text evidence="11">The sequence shown here is derived from an EMBL/GenBank/DDBJ whole genome shotgun (WGS) entry which is preliminary data.</text>
</comment>